<comment type="caution">
    <text evidence="2">The sequence shown here is derived from an EMBL/GenBank/DDBJ whole genome shotgun (WGS) entry which is preliminary data.</text>
</comment>
<organism evidence="2 3">
    <name type="scientific">Vibrio tritonius</name>
    <dbReference type="NCBI Taxonomy" id="1435069"/>
    <lineage>
        <taxon>Bacteria</taxon>
        <taxon>Pseudomonadati</taxon>
        <taxon>Pseudomonadota</taxon>
        <taxon>Gammaproteobacteria</taxon>
        <taxon>Vibrionales</taxon>
        <taxon>Vibrionaceae</taxon>
        <taxon>Vibrio</taxon>
    </lineage>
</organism>
<evidence type="ECO:0000256" key="1">
    <source>
        <dbReference type="SAM" id="SignalP"/>
    </source>
</evidence>
<proteinExistence type="predicted"/>
<dbReference type="EMBL" id="JAIWIU010000053">
    <property type="protein sequence ID" value="MCA2016209.1"/>
    <property type="molecule type" value="Genomic_DNA"/>
</dbReference>
<dbReference type="InterPro" id="IPR036374">
    <property type="entry name" value="OxRdtase_Mopterin-bd_sf"/>
</dbReference>
<protein>
    <submittedName>
        <fullName evidence="2">Oxidoreductase</fullName>
    </submittedName>
</protein>
<reference evidence="3" key="1">
    <citation type="submission" date="2023-07" db="EMBL/GenBank/DDBJ databases">
        <title>Molecular identification of indigenous halophilic bacteria isolated from red sea cost, biodegradation of synthetic dyes and assessment of degraded metabolite toxicity.</title>
        <authorList>
            <person name="Chaieb K."/>
            <person name="Altayb H.N."/>
        </authorList>
    </citation>
    <scope>NUCLEOTIDE SEQUENCE [LARGE SCALE GENOMIC DNA]</scope>
    <source>
        <strain evidence="3">K20</strain>
    </source>
</reference>
<dbReference type="RefSeq" id="WP_225250315.1">
    <property type="nucleotide sequence ID" value="NZ_JAIWIU010000053.1"/>
</dbReference>
<evidence type="ECO:0000313" key="3">
    <source>
        <dbReference type="Proteomes" id="UP001199044"/>
    </source>
</evidence>
<feature type="chain" id="PRO_5045325211" evidence="1">
    <location>
        <begin position="25"/>
        <end position="162"/>
    </location>
</feature>
<feature type="signal peptide" evidence="1">
    <location>
        <begin position="1"/>
        <end position="24"/>
    </location>
</feature>
<keyword evidence="3" id="KW-1185">Reference proteome</keyword>
<keyword evidence="1" id="KW-0732">Signal</keyword>
<dbReference type="SUPFAM" id="SSF56524">
    <property type="entry name" value="Oxidoreductase molybdopterin-binding domain"/>
    <property type="match status" value="1"/>
</dbReference>
<name>A0ABS7YPM2_9VIBR</name>
<accession>A0ABS7YPM2</accession>
<gene>
    <name evidence="2" type="ORF">LDJ79_08820</name>
</gene>
<sequence>MVHSQCSRWLLVGAATLFSTVSFAQEDTVLTVTGIPNTQQFSLEQLIQNADEEIITATPWTDGQTKFKGISAKKLLELTGSMKSNLKVTALNNYWAVIPYSDIEKYNPVFAVERNGQEMSVRDKGPIWVIYPLSKYNQLNNELLHSRMVWQVNRVELTQQTK</sequence>
<evidence type="ECO:0000313" key="2">
    <source>
        <dbReference type="EMBL" id="MCA2016209.1"/>
    </source>
</evidence>
<dbReference type="Proteomes" id="UP001199044">
    <property type="component" value="Unassembled WGS sequence"/>
</dbReference>